<proteinExistence type="inferred from homology"/>
<dbReference type="PROSITE" id="PS00088">
    <property type="entry name" value="SOD_MN"/>
    <property type="match status" value="1"/>
</dbReference>
<dbReference type="RefSeq" id="XP_013420016.1">
    <property type="nucleotide sequence ID" value="XM_013564562.2"/>
</dbReference>
<comment type="function">
    <text evidence="1">Destroys superoxide anion radicals which are normally produced within the cells and which are toxic to biological systems.</text>
</comment>
<evidence type="ECO:0000259" key="11">
    <source>
        <dbReference type="Pfam" id="PF00081"/>
    </source>
</evidence>
<dbReference type="InterPro" id="IPR001189">
    <property type="entry name" value="Mn/Fe_SOD"/>
</dbReference>
<evidence type="ECO:0000256" key="2">
    <source>
        <dbReference type="ARBA" id="ARBA00008714"/>
    </source>
</evidence>
<feature type="domain" description="Manganese/iron superoxide dismutase N-terminal" evidence="11">
    <location>
        <begin position="36"/>
        <end position="129"/>
    </location>
</feature>
<gene>
    <name evidence="14" type="primary">LOC106180552</name>
</gene>
<feature type="signal peptide" evidence="10">
    <location>
        <begin position="1"/>
        <end position="22"/>
    </location>
</feature>
<dbReference type="SUPFAM" id="SSF46609">
    <property type="entry name" value="Fe,Mn superoxide dismutase (SOD), N-terminal domain"/>
    <property type="match status" value="1"/>
</dbReference>
<feature type="domain" description="Manganese/iron superoxide dismutase C-terminal" evidence="12">
    <location>
        <begin position="138"/>
        <end position="233"/>
    </location>
</feature>
<keyword evidence="5 9" id="KW-0560">Oxidoreductase</keyword>
<dbReference type="Proteomes" id="UP000085678">
    <property type="component" value="Unplaced"/>
</dbReference>
<reference evidence="14" key="1">
    <citation type="submission" date="2025-08" db="UniProtKB">
        <authorList>
            <consortium name="RefSeq"/>
        </authorList>
    </citation>
    <scope>IDENTIFICATION</scope>
    <source>
        <tissue evidence="14">Gonads</tissue>
    </source>
</reference>
<name>A0A1S3KCN5_LINAN</name>
<feature type="binding site" evidence="8">
    <location>
        <position position="207"/>
    </location>
    <ligand>
        <name>Mn(2+)</name>
        <dbReference type="ChEBI" id="CHEBI:29035"/>
    </ligand>
</feature>
<evidence type="ECO:0000313" key="14">
    <source>
        <dbReference type="RefSeq" id="XP_013420016.1"/>
    </source>
</evidence>
<evidence type="ECO:0000256" key="6">
    <source>
        <dbReference type="ARBA" id="ARBA00023211"/>
    </source>
</evidence>
<dbReference type="InterPro" id="IPR036314">
    <property type="entry name" value="SOD_C_sf"/>
</dbReference>
<dbReference type="PANTHER" id="PTHR43595">
    <property type="entry name" value="37S RIBOSOMAL PROTEIN S26, MITOCHONDRIAL"/>
    <property type="match status" value="1"/>
</dbReference>
<keyword evidence="13" id="KW-1185">Reference proteome</keyword>
<dbReference type="Gene3D" id="1.10.287.990">
    <property type="entry name" value="Fe,Mn superoxide dismutase (SOD) domain"/>
    <property type="match status" value="1"/>
</dbReference>
<dbReference type="InterPro" id="IPR019831">
    <property type="entry name" value="Mn/Fe_SOD_N"/>
</dbReference>
<evidence type="ECO:0000256" key="1">
    <source>
        <dbReference type="ARBA" id="ARBA00002170"/>
    </source>
</evidence>
<dbReference type="AlphaFoldDB" id="A0A1S3KCN5"/>
<dbReference type="InterPro" id="IPR036324">
    <property type="entry name" value="Mn/Fe_SOD_N_sf"/>
</dbReference>
<evidence type="ECO:0000256" key="4">
    <source>
        <dbReference type="ARBA" id="ARBA00022723"/>
    </source>
</evidence>
<dbReference type="Gene3D" id="3.55.40.20">
    <property type="entry name" value="Iron/manganese superoxide dismutase, C-terminal domain"/>
    <property type="match status" value="1"/>
</dbReference>
<dbReference type="PRINTS" id="PR01703">
    <property type="entry name" value="MNSODISMTASE"/>
</dbReference>
<evidence type="ECO:0000256" key="7">
    <source>
        <dbReference type="ARBA" id="ARBA00049204"/>
    </source>
</evidence>
<evidence type="ECO:0000313" key="13">
    <source>
        <dbReference type="Proteomes" id="UP000085678"/>
    </source>
</evidence>
<keyword evidence="6" id="KW-0464">Manganese</keyword>
<evidence type="ECO:0000256" key="5">
    <source>
        <dbReference type="ARBA" id="ARBA00023002"/>
    </source>
</evidence>
<feature type="binding site" evidence="8">
    <location>
        <position position="60"/>
    </location>
    <ligand>
        <name>Mn(2+)</name>
        <dbReference type="ChEBI" id="CHEBI:29035"/>
    </ligand>
</feature>
<keyword evidence="10" id="KW-0732">Signal</keyword>
<dbReference type="Pfam" id="PF00081">
    <property type="entry name" value="Sod_Fe_N"/>
    <property type="match status" value="1"/>
</dbReference>
<dbReference type="GO" id="GO:0005737">
    <property type="term" value="C:cytoplasm"/>
    <property type="evidence" value="ECO:0007669"/>
    <property type="project" value="TreeGrafter"/>
</dbReference>
<protein>
    <recommendedName>
        <fullName evidence="3 9">Superoxide dismutase</fullName>
        <ecNumber evidence="3 9">1.15.1.1</ecNumber>
    </recommendedName>
</protein>
<comment type="similarity">
    <text evidence="2 9">Belongs to the iron/manganese superoxide dismutase family.</text>
</comment>
<dbReference type="STRING" id="7574.A0A1S3KCN5"/>
<dbReference type="SUPFAM" id="SSF54719">
    <property type="entry name" value="Fe,Mn superoxide dismutase (SOD), C-terminal domain"/>
    <property type="match status" value="1"/>
</dbReference>
<dbReference type="KEGG" id="lak:106180552"/>
<accession>A0A1S3KCN5</accession>
<dbReference type="InterPro" id="IPR019832">
    <property type="entry name" value="Mn/Fe_SOD_C"/>
</dbReference>
<feature type="binding site" evidence="8">
    <location>
        <position position="203"/>
    </location>
    <ligand>
        <name>Mn(2+)</name>
        <dbReference type="ChEBI" id="CHEBI:29035"/>
    </ligand>
</feature>
<dbReference type="GO" id="GO:0046872">
    <property type="term" value="F:metal ion binding"/>
    <property type="evidence" value="ECO:0007669"/>
    <property type="project" value="UniProtKB-KW"/>
</dbReference>
<dbReference type="InterPro" id="IPR019833">
    <property type="entry name" value="Mn/Fe_SOD_BS"/>
</dbReference>
<evidence type="ECO:0000256" key="10">
    <source>
        <dbReference type="SAM" id="SignalP"/>
    </source>
</evidence>
<feature type="binding site" evidence="8">
    <location>
        <position position="121"/>
    </location>
    <ligand>
        <name>Mn(2+)</name>
        <dbReference type="ChEBI" id="CHEBI:29035"/>
    </ligand>
</feature>
<dbReference type="OrthoDB" id="239262at2759"/>
<evidence type="ECO:0000256" key="9">
    <source>
        <dbReference type="RuleBase" id="RU000414"/>
    </source>
</evidence>
<comment type="function">
    <text evidence="9">Destroys radicals which are normally produced within the cells and which are toxic to biological systems.</text>
</comment>
<evidence type="ECO:0000256" key="3">
    <source>
        <dbReference type="ARBA" id="ARBA00012682"/>
    </source>
</evidence>
<dbReference type="Pfam" id="PF02777">
    <property type="entry name" value="Sod_Fe_C"/>
    <property type="match status" value="1"/>
</dbReference>
<feature type="chain" id="PRO_5010248178" description="Superoxide dismutase" evidence="10">
    <location>
        <begin position="23"/>
        <end position="247"/>
    </location>
</feature>
<evidence type="ECO:0000256" key="8">
    <source>
        <dbReference type="PIRSR" id="PIRSR000349-1"/>
    </source>
</evidence>
<dbReference type="InParanoid" id="A0A1S3KCN5"/>
<sequence>MAIVTVLSCLITLVVTPHQTAAIGMYEESAVPKEAYPLPPLPYPYGGLEPHMDERTVQIHHQGHHAAYTTKMNAALKQWREEDPGNTFAKSSILNILQNVSSVPEKYRTALRNNGGGYFNHAIYWACMSPGGAAITPDLKSDIIQNFGTYDNFKDQFTTKAMALFGSGYVWLSRGGNDKLVISTTANQDSPVTESFRPILVIDIWEHAYYLKYQYRRADFVAAWWKLVDWKAVVDLDKWWRVNYRYG</sequence>
<dbReference type="EC" id="1.15.1.1" evidence="3 9"/>
<keyword evidence="4 8" id="KW-0479">Metal-binding</keyword>
<dbReference type="GeneID" id="106180552"/>
<comment type="catalytic activity">
    <reaction evidence="7 9">
        <text>2 superoxide + 2 H(+) = H2O2 + O2</text>
        <dbReference type="Rhea" id="RHEA:20696"/>
        <dbReference type="ChEBI" id="CHEBI:15378"/>
        <dbReference type="ChEBI" id="CHEBI:15379"/>
        <dbReference type="ChEBI" id="CHEBI:16240"/>
        <dbReference type="ChEBI" id="CHEBI:18421"/>
        <dbReference type="EC" id="1.15.1.1"/>
    </reaction>
</comment>
<dbReference type="PIRSF" id="PIRSF000349">
    <property type="entry name" value="SODismutase"/>
    <property type="match status" value="1"/>
</dbReference>
<dbReference type="PANTHER" id="PTHR43595:SF2">
    <property type="entry name" value="SMALL RIBOSOMAL SUBUNIT PROTEIN MS42"/>
    <property type="match status" value="1"/>
</dbReference>
<evidence type="ECO:0000259" key="12">
    <source>
        <dbReference type="Pfam" id="PF02777"/>
    </source>
</evidence>
<organism evidence="13 14">
    <name type="scientific">Lingula anatina</name>
    <name type="common">Brachiopod</name>
    <name type="synonym">Lingula unguis</name>
    <dbReference type="NCBI Taxonomy" id="7574"/>
    <lineage>
        <taxon>Eukaryota</taxon>
        <taxon>Metazoa</taxon>
        <taxon>Spiralia</taxon>
        <taxon>Lophotrochozoa</taxon>
        <taxon>Brachiopoda</taxon>
        <taxon>Linguliformea</taxon>
        <taxon>Lingulata</taxon>
        <taxon>Lingulida</taxon>
        <taxon>Linguloidea</taxon>
        <taxon>Lingulidae</taxon>
        <taxon>Lingula</taxon>
    </lineage>
</organism>
<dbReference type="GO" id="GO:0004784">
    <property type="term" value="F:superoxide dismutase activity"/>
    <property type="evidence" value="ECO:0007669"/>
    <property type="project" value="UniProtKB-EC"/>
</dbReference>